<name>A0ABZ2TLH1_9BACT</name>
<feature type="transmembrane region" description="Helical" evidence="1">
    <location>
        <begin position="267"/>
        <end position="290"/>
    </location>
</feature>
<dbReference type="Proteomes" id="UP001622612">
    <property type="component" value="Chromosome"/>
</dbReference>
<dbReference type="InterPro" id="IPR059214">
    <property type="entry name" value="MSC_0882-like"/>
</dbReference>
<feature type="transmembrane region" description="Helical" evidence="1">
    <location>
        <begin position="109"/>
        <end position="131"/>
    </location>
</feature>
<protein>
    <submittedName>
        <fullName evidence="2">Uncharacterized protein</fullName>
    </submittedName>
</protein>
<evidence type="ECO:0000313" key="3">
    <source>
        <dbReference type="Proteomes" id="UP001622612"/>
    </source>
</evidence>
<gene>
    <name evidence="2" type="ORF">LQ356_00170</name>
</gene>
<feature type="transmembrane region" description="Helical" evidence="1">
    <location>
        <begin position="170"/>
        <end position="190"/>
    </location>
</feature>
<accession>A0ABZ2TLH1</accession>
<dbReference type="EMBL" id="CP088155">
    <property type="protein sequence ID" value="WYM97299.1"/>
    <property type="molecule type" value="Genomic_DNA"/>
</dbReference>
<reference evidence="2" key="1">
    <citation type="submission" date="2021-11" db="EMBL/GenBank/DDBJ databases">
        <title>The first genome sequence of unculturable Mycoplasma faucium obtained by de novo assembly of metagenomic reads.</title>
        <authorList>
            <person name="Sabat A.J."/>
            <person name="Bathoorn E."/>
            <person name="Akkerboom V."/>
            <person name="Friedrich A.W."/>
        </authorList>
    </citation>
    <scope>NUCLEOTIDE SEQUENCE [LARGE SCALE GENOMIC DNA]</scope>
    <source>
        <strain evidence="2">UMCG-MFM1</strain>
    </source>
</reference>
<proteinExistence type="predicted"/>
<evidence type="ECO:0000313" key="2">
    <source>
        <dbReference type="EMBL" id="WYM97299.1"/>
    </source>
</evidence>
<organism evidence="2 3">
    <name type="scientific">Metamycoplasma faucium</name>
    <dbReference type="NCBI Taxonomy" id="56142"/>
    <lineage>
        <taxon>Bacteria</taxon>
        <taxon>Bacillati</taxon>
        <taxon>Mycoplasmatota</taxon>
        <taxon>Mycoplasmoidales</taxon>
        <taxon>Metamycoplasmataceae</taxon>
        <taxon>Metamycoplasma</taxon>
    </lineage>
</organism>
<dbReference type="NCBIfam" id="NF045846">
    <property type="entry name" value="MSC0882_dom"/>
    <property type="match status" value="1"/>
</dbReference>
<dbReference type="RefSeq" id="WP_405311672.1">
    <property type="nucleotide sequence ID" value="NZ_CP088155.1"/>
</dbReference>
<keyword evidence="3" id="KW-1185">Reference proteome</keyword>
<feature type="transmembrane region" description="Helical" evidence="1">
    <location>
        <begin position="68"/>
        <end position="89"/>
    </location>
</feature>
<keyword evidence="1" id="KW-1133">Transmembrane helix</keyword>
<sequence length="298" mass="34318">MSLKPIISGQSLNTNNDFNTETVANRLAYETLQTKALSTKDKNRLKDPQGIIPNGIYKVFSLEKSVKLASIISSLIIFIISAIFITLFITSPSLFINTANNEKIKWGWYIIPSIAIVLTFYLMTTELIELIGISRSVVAYRDSIKLGAISTPPFITLLYRKLILKQVRRTWLVVAIIFYVGIFTLIFWGLKDVKWKHLDFKKWIHNSFPNPELVIYILCGIMAAVLALHISFTIFRKKRTVDIQSFFGNEVMDYNELQEKKSKAHKFYAKIFLISILLILVLPFIIYIILKKTVWRGK</sequence>
<feature type="transmembrane region" description="Helical" evidence="1">
    <location>
        <begin position="213"/>
        <end position="235"/>
    </location>
</feature>
<evidence type="ECO:0000256" key="1">
    <source>
        <dbReference type="SAM" id="Phobius"/>
    </source>
</evidence>
<keyword evidence="1" id="KW-0812">Transmembrane</keyword>
<keyword evidence="1" id="KW-0472">Membrane</keyword>